<reference evidence="1" key="2">
    <citation type="submission" date="2020-11" db="EMBL/GenBank/DDBJ databases">
        <authorList>
            <person name="McCartney M.A."/>
            <person name="Auch B."/>
            <person name="Kono T."/>
            <person name="Mallez S."/>
            <person name="Becker A."/>
            <person name="Gohl D.M."/>
            <person name="Silverstein K.A.T."/>
            <person name="Koren S."/>
            <person name="Bechman K.B."/>
            <person name="Herman A."/>
            <person name="Abrahante J.E."/>
            <person name="Garbe J."/>
        </authorList>
    </citation>
    <scope>NUCLEOTIDE SEQUENCE</scope>
    <source>
        <strain evidence="1">Duluth1</strain>
        <tissue evidence="1">Whole animal</tissue>
    </source>
</reference>
<comment type="caution">
    <text evidence="1">The sequence shown here is derived from an EMBL/GenBank/DDBJ whole genome shotgun (WGS) entry which is preliminary data.</text>
</comment>
<dbReference type="EMBL" id="JAIWYP010000014">
    <property type="protein sequence ID" value="KAH3710933.1"/>
    <property type="molecule type" value="Genomic_DNA"/>
</dbReference>
<evidence type="ECO:0000313" key="2">
    <source>
        <dbReference type="Proteomes" id="UP000828390"/>
    </source>
</evidence>
<proteinExistence type="predicted"/>
<organism evidence="1 2">
    <name type="scientific">Dreissena polymorpha</name>
    <name type="common">Zebra mussel</name>
    <name type="synonym">Mytilus polymorpha</name>
    <dbReference type="NCBI Taxonomy" id="45954"/>
    <lineage>
        <taxon>Eukaryota</taxon>
        <taxon>Metazoa</taxon>
        <taxon>Spiralia</taxon>
        <taxon>Lophotrochozoa</taxon>
        <taxon>Mollusca</taxon>
        <taxon>Bivalvia</taxon>
        <taxon>Autobranchia</taxon>
        <taxon>Heteroconchia</taxon>
        <taxon>Euheterodonta</taxon>
        <taxon>Imparidentia</taxon>
        <taxon>Neoheterodontei</taxon>
        <taxon>Myida</taxon>
        <taxon>Dreissenoidea</taxon>
        <taxon>Dreissenidae</taxon>
        <taxon>Dreissena</taxon>
    </lineage>
</organism>
<sequence>MLRLGSQSLTGQVLRLGLKPKEPSFKKELSGLDSKPGALAYVASFHTRVRNLNPVANLAIAQIGAQIWNPWLTWQVIRQGSNCGSIANRESAQTGARTRAPSSIRGTNCDKTVIMKRPI</sequence>
<dbReference type="Proteomes" id="UP000828390">
    <property type="component" value="Unassembled WGS sequence"/>
</dbReference>
<protein>
    <submittedName>
        <fullName evidence="1">Uncharacterized protein</fullName>
    </submittedName>
</protein>
<gene>
    <name evidence="1" type="ORF">DPMN_070430</name>
</gene>
<dbReference type="AlphaFoldDB" id="A0A9D3Z0R9"/>
<accession>A0A9D3Z0R9</accession>
<reference evidence="1" key="1">
    <citation type="journal article" date="2019" name="bioRxiv">
        <title>The Genome of the Zebra Mussel, Dreissena polymorpha: A Resource for Invasive Species Research.</title>
        <authorList>
            <person name="McCartney M.A."/>
            <person name="Auch B."/>
            <person name="Kono T."/>
            <person name="Mallez S."/>
            <person name="Zhang Y."/>
            <person name="Obille A."/>
            <person name="Becker A."/>
            <person name="Abrahante J.E."/>
            <person name="Garbe J."/>
            <person name="Badalamenti J.P."/>
            <person name="Herman A."/>
            <person name="Mangelson H."/>
            <person name="Liachko I."/>
            <person name="Sullivan S."/>
            <person name="Sone E.D."/>
            <person name="Koren S."/>
            <person name="Silverstein K.A.T."/>
            <person name="Beckman K.B."/>
            <person name="Gohl D.M."/>
        </authorList>
    </citation>
    <scope>NUCLEOTIDE SEQUENCE</scope>
    <source>
        <strain evidence="1">Duluth1</strain>
        <tissue evidence="1">Whole animal</tissue>
    </source>
</reference>
<name>A0A9D3Z0R9_DREPO</name>
<evidence type="ECO:0000313" key="1">
    <source>
        <dbReference type="EMBL" id="KAH3710933.1"/>
    </source>
</evidence>
<keyword evidence="2" id="KW-1185">Reference proteome</keyword>